<dbReference type="Gene3D" id="3.10.450.50">
    <property type="match status" value="1"/>
</dbReference>
<evidence type="ECO:0000259" key="2">
    <source>
        <dbReference type="Pfam" id="PF14534"/>
    </source>
</evidence>
<feature type="domain" description="DUF4440" evidence="2">
    <location>
        <begin position="30"/>
        <end position="146"/>
    </location>
</feature>
<feature type="domain" description="Peptidase S12 Pab87-related C-terminal" evidence="1">
    <location>
        <begin position="168"/>
        <end position="241"/>
    </location>
</feature>
<reference evidence="4" key="1">
    <citation type="journal article" date="2019" name="Int. J. Syst. Evol. Microbiol.">
        <title>The Global Catalogue of Microorganisms (GCM) 10K type strain sequencing project: providing services to taxonomists for standard genome sequencing and annotation.</title>
        <authorList>
            <consortium name="The Broad Institute Genomics Platform"/>
            <consortium name="The Broad Institute Genome Sequencing Center for Infectious Disease"/>
            <person name="Wu L."/>
            <person name="Ma J."/>
        </authorList>
    </citation>
    <scope>NUCLEOTIDE SEQUENCE [LARGE SCALE GENOMIC DNA]</scope>
    <source>
        <strain evidence="4">CGMCC 1.10759</strain>
    </source>
</reference>
<dbReference type="Proteomes" id="UP001595904">
    <property type="component" value="Unassembled WGS sequence"/>
</dbReference>
<dbReference type="Pfam" id="PF11954">
    <property type="entry name" value="DUF3471"/>
    <property type="match status" value="1"/>
</dbReference>
<dbReference type="InterPro" id="IPR032710">
    <property type="entry name" value="NTF2-like_dom_sf"/>
</dbReference>
<dbReference type="InterPro" id="IPR021860">
    <property type="entry name" value="Peptidase_S12_Pab87-rel_C"/>
</dbReference>
<organism evidence="3 4">
    <name type="scientific">Steroidobacter flavus</name>
    <dbReference type="NCBI Taxonomy" id="1842136"/>
    <lineage>
        <taxon>Bacteria</taxon>
        <taxon>Pseudomonadati</taxon>
        <taxon>Pseudomonadota</taxon>
        <taxon>Gammaproteobacteria</taxon>
        <taxon>Steroidobacterales</taxon>
        <taxon>Steroidobacteraceae</taxon>
        <taxon>Steroidobacter</taxon>
    </lineage>
</organism>
<dbReference type="SUPFAM" id="SSF54427">
    <property type="entry name" value="NTF2-like"/>
    <property type="match status" value="1"/>
</dbReference>
<dbReference type="Pfam" id="PF14534">
    <property type="entry name" value="DUF4440"/>
    <property type="match status" value="1"/>
</dbReference>
<comment type="caution">
    <text evidence="3">The sequence shown here is derived from an EMBL/GenBank/DDBJ whole genome shotgun (WGS) entry which is preliminary data.</text>
</comment>
<sequence>MTLKAHWLAIPILLLVVKLSYGAATVEQDVTAADARFWRAYDDCDMERMGELLTDDVEFYHDVTGLTVSRSAVVESLRKGPCGDRTLRLRRELVNGSQKFQPLAGGYAILSGEHRFYVNQPGKQERVGSQAEFVTVWKQDEGRWRMHRILSYAHAAPPYIPPTSSLTLPGATLDKYAGQYIAERAGPIAVVREGDHLQLTAGSFVATLYAETPTRFFAKERDIHFEFEMTGNGTVQGLAVYENGAVSERAQRSK</sequence>
<gene>
    <name evidence="3" type="ORF">ACFPN2_12740</name>
</gene>
<protein>
    <submittedName>
        <fullName evidence="3">DUF4440 domain-containing protein</fullName>
    </submittedName>
</protein>
<evidence type="ECO:0000313" key="4">
    <source>
        <dbReference type="Proteomes" id="UP001595904"/>
    </source>
</evidence>
<proteinExistence type="predicted"/>
<evidence type="ECO:0000313" key="3">
    <source>
        <dbReference type="EMBL" id="MFC4309950.1"/>
    </source>
</evidence>
<evidence type="ECO:0000259" key="1">
    <source>
        <dbReference type="Pfam" id="PF11954"/>
    </source>
</evidence>
<dbReference type="InterPro" id="IPR027843">
    <property type="entry name" value="DUF4440"/>
</dbReference>
<accession>A0ABV8SRI2</accession>
<name>A0ABV8SRI2_9GAMM</name>
<keyword evidence="4" id="KW-1185">Reference proteome</keyword>
<dbReference type="EMBL" id="JBHSDU010000003">
    <property type="protein sequence ID" value="MFC4309950.1"/>
    <property type="molecule type" value="Genomic_DNA"/>
</dbReference>